<dbReference type="EMBL" id="CAJVCH010241147">
    <property type="protein sequence ID" value="CAG7732988.1"/>
    <property type="molecule type" value="Genomic_DNA"/>
</dbReference>
<feature type="compositionally biased region" description="Basic and acidic residues" evidence="1">
    <location>
        <begin position="78"/>
        <end position="87"/>
    </location>
</feature>
<feature type="compositionally biased region" description="Polar residues" evidence="1">
    <location>
        <begin position="90"/>
        <end position="100"/>
    </location>
</feature>
<evidence type="ECO:0000313" key="2">
    <source>
        <dbReference type="EMBL" id="CAG7732988.1"/>
    </source>
</evidence>
<feature type="compositionally biased region" description="Acidic residues" evidence="1">
    <location>
        <begin position="1"/>
        <end position="10"/>
    </location>
</feature>
<organism evidence="2 3">
    <name type="scientific">Allacma fusca</name>
    <dbReference type="NCBI Taxonomy" id="39272"/>
    <lineage>
        <taxon>Eukaryota</taxon>
        <taxon>Metazoa</taxon>
        <taxon>Ecdysozoa</taxon>
        <taxon>Arthropoda</taxon>
        <taxon>Hexapoda</taxon>
        <taxon>Collembola</taxon>
        <taxon>Symphypleona</taxon>
        <taxon>Sminthuridae</taxon>
        <taxon>Allacma</taxon>
    </lineage>
</organism>
<gene>
    <name evidence="2" type="ORF">AFUS01_LOCUS21463</name>
</gene>
<dbReference type="Proteomes" id="UP000708208">
    <property type="component" value="Unassembled WGS sequence"/>
</dbReference>
<feature type="region of interest" description="Disordered" evidence="1">
    <location>
        <begin position="76"/>
        <end position="108"/>
    </location>
</feature>
<proteinExistence type="predicted"/>
<dbReference type="AlphaFoldDB" id="A0A8J2KB52"/>
<reference evidence="2" key="1">
    <citation type="submission" date="2021-06" db="EMBL/GenBank/DDBJ databases">
        <authorList>
            <person name="Hodson N. C."/>
            <person name="Mongue J. A."/>
            <person name="Jaron S. K."/>
        </authorList>
    </citation>
    <scope>NUCLEOTIDE SEQUENCE</scope>
</reference>
<feature type="compositionally biased region" description="Basic and acidic residues" evidence="1">
    <location>
        <begin position="266"/>
        <end position="275"/>
    </location>
</feature>
<sequence length="615" mass="68556">MRTEDSDEDIVCLTPSNYRDCPNRGNLGQIRPNPRDRGNENSDESFGLANWVDVDRRHFANRPKREDETCWEYLTSETRNDAPRPREGSCNGNANVSQLPSPKGRKANSEECCAIPSKLRMLTLPSTSSNYYERLFQPTIVPNPLYKPPTPSVVPRATSGLKRKVRPKSPSMLKLQYTVDDTEPDDLPEAEIVPDLSSRSNVDVLSVPRELINVEAPEEVVVESAQTVLVELSDSDAEFEILDDHDAAYATQPNRLNGNLNCETSSRNDKHDDSKTAASKYPWDDSSKSIQLEAQVIVKPHLEFVPTSQLNPQDNFVSNEPVANVCNDTCHQDELQNSNNSTDQLEYLVSLTEKKPNVEPANSSQELKGCESLNNQEMEQSTSQMDSAPMEPTMCFQKSGIDNVEQGAITSGARLENAVITSKESNIIDDINPEILMRDEIFDVSNKSTLFPELEENDEEPNVEPIILCNQTSITHENIIPDQGSVDVADTVIVRGEDQTTLCDKEHTEELHVIAELEEAVSTRMNLAVLQPLLTENSVKENDTADEEVCSELPVYGEKPPESSGGQKLSKNVPPLQNFSAGINQVLYEPSAPAWYNGTFKRIKEVLSKRKIHNT</sequence>
<evidence type="ECO:0000313" key="3">
    <source>
        <dbReference type="Proteomes" id="UP000708208"/>
    </source>
</evidence>
<feature type="region of interest" description="Disordered" evidence="1">
    <location>
        <begin position="1"/>
        <end position="47"/>
    </location>
</feature>
<accession>A0A8J2KB52</accession>
<feature type="region of interest" description="Disordered" evidence="1">
    <location>
        <begin position="252"/>
        <end position="284"/>
    </location>
</feature>
<keyword evidence="3" id="KW-1185">Reference proteome</keyword>
<feature type="compositionally biased region" description="Polar residues" evidence="1">
    <location>
        <begin position="252"/>
        <end position="265"/>
    </location>
</feature>
<protein>
    <submittedName>
        <fullName evidence="2">Uncharacterized protein</fullName>
    </submittedName>
</protein>
<name>A0A8J2KB52_9HEXA</name>
<comment type="caution">
    <text evidence="2">The sequence shown here is derived from an EMBL/GenBank/DDBJ whole genome shotgun (WGS) entry which is preliminary data.</text>
</comment>
<evidence type="ECO:0000256" key="1">
    <source>
        <dbReference type="SAM" id="MobiDB-lite"/>
    </source>
</evidence>